<keyword evidence="3" id="KW-1185">Reference proteome</keyword>
<protein>
    <submittedName>
        <fullName evidence="2">Uncharacterized protein</fullName>
    </submittedName>
</protein>
<name>A0A1V9FT45_9BACT</name>
<reference evidence="2 3" key="1">
    <citation type="submission" date="2016-03" db="EMBL/GenBank/DDBJ databases">
        <title>Niastella vici sp. nov., isolated from farmland soil.</title>
        <authorList>
            <person name="Chen L."/>
            <person name="Wang D."/>
            <person name="Yang S."/>
            <person name="Wang G."/>
        </authorList>
    </citation>
    <scope>NUCLEOTIDE SEQUENCE [LARGE SCALE GENOMIC DNA]</scope>
    <source>
        <strain evidence="2 3">DJ57</strain>
    </source>
</reference>
<feature type="transmembrane region" description="Helical" evidence="1">
    <location>
        <begin position="43"/>
        <end position="60"/>
    </location>
</feature>
<gene>
    <name evidence="2" type="ORF">A3860_06760</name>
</gene>
<dbReference type="Proteomes" id="UP000192796">
    <property type="component" value="Unassembled WGS sequence"/>
</dbReference>
<dbReference type="EMBL" id="LVYD01000058">
    <property type="protein sequence ID" value="OQP61406.1"/>
    <property type="molecule type" value="Genomic_DNA"/>
</dbReference>
<keyword evidence="1" id="KW-1133">Transmembrane helix</keyword>
<comment type="caution">
    <text evidence="2">The sequence shown here is derived from an EMBL/GenBank/DDBJ whole genome shotgun (WGS) entry which is preliminary data.</text>
</comment>
<accession>A0A1V9FT45</accession>
<feature type="transmembrane region" description="Helical" evidence="1">
    <location>
        <begin position="6"/>
        <end position="31"/>
    </location>
</feature>
<keyword evidence="1" id="KW-0472">Membrane</keyword>
<evidence type="ECO:0000256" key="1">
    <source>
        <dbReference type="SAM" id="Phobius"/>
    </source>
</evidence>
<dbReference type="AlphaFoldDB" id="A0A1V9FT45"/>
<feature type="transmembrane region" description="Helical" evidence="1">
    <location>
        <begin position="66"/>
        <end position="87"/>
    </location>
</feature>
<evidence type="ECO:0000313" key="2">
    <source>
        <dbReference type="EMBL" id="OQP61406.1"/>
    </source>
</evidence>
<proteinExistence type="predicted"/>
<sequence length="95" mass="11093">MEGFFFVFLLFELLWFFTFLAGTYLLLKVIYLITKASLLKNRAFKIIISIFVAISAAIAFNDKHWYFNDLQLPLLLCLVFTTTIFFVKPKVPKQG</sequence>
<organism evidence="2 3">
    <name type="scientific">Niastella vici</name>
    <dbReference type="NCBI Taxonomy" id="1703345"/>
    <lineage>
        <taxon>Bacteria</taxon>
        <taxon>Pseudomonadati</taxon>
        <taxon>Bacteroidota</taxon>
        <taxon>Chitinophagia</taxon>
        <taxon>Chitinophagales</taxon>
        <taxon>Chitinophagaceae</taxon>
        <taxon>Niastella</taxon>
    </lineage>
</organism>
<evidence type="ECO:0000313" key="3">
    <source>
        <dbReference type="Proteomes" id="UP000192796"/>
    </source>
</evidence>
<keyword evidence="1" id="KW-0812">Transmembrane</keyword>